<comment type="caution">
    <text evidence="1">The sequence shown here is derived from an EMBL/GenBank/DDBJ whole genome shotgun (WGS) entry which is preliminary data.</text>
</comment>
<dbReference type="InterPro" id="IPR036322">
    <property type="entry name" value="WD40_repeat_dom_sf"/>
</dbReference>
<dbReference type="InterPro" id="IPR001680">
    <property type="entry name" value="WD40_rpt"/>
</dbReference>
<proteinExistence type="predicted"/>
<dbReference type="EMBL" id="CAJOBI010329995">
    <property type="protein sequence ID" value="CAF5197014.1"/>
    <property type="molecule type" value="Genomic_DNA"/>
</dbReference>
<dbReference type="SUPFAM" id="SSF50978">
    <property type="entry name" value="WD40 repeat-like"/>
    <property type="match status" value="1"/>
</dbReference>
<organism evidence="1 2">
    <name type="scientific">Rotaria magnacalcarata</name>
    <dbReference type="NCBI Taxonomy" id="392030"/>
    <lineage>
        <taxon>Eukaryota</taxon>
        <taxon>Metazoa</taxon>
        <taxon>Spiralia</taxon>
        <taxon>Gnathifera</taxon>
        <taxon>Rotifera</taxon>
        <taxon>Eurotatoria</taxon>
        <taxon>Bdelloidea</taxon>
        <taxon>Philodinida</taxon>
        <taxon>Philodinidae</taxon>
        <taxon>Rotaria</taxon>
    </lineage>
</organism>
<dbReference type="InterPro" id="IPR015943">
    <property type="entry name" value="WD40/YVTN_repeat-like_dom_sf"/>
</dbReference>
<dbReference type="AlphaFoldDB" id="A0A8S3IAF9"/>
<protein>
    <submittedName>
        <fullName evidence="1">Uncharacterized protein</fullName>
    </submittedName>
</protein>
<dbReference type="Gene3D" id="2.130.10.10">
    <property type="entry name" value="YVTN repeat-like/Quinoprotein amine dehydrogenase"/>
    <property type="match status" value="1"/>
</dbReference>
<reference evidence="1" key="1">
    <citation type="submission" date="2021-02" db="EMBL/GenBank/DDBJ databases">
        <authorList>
            <person name="Nowell W R."/>
        </authorList>
    </citation>
    <scope>NUCLEOTIDE SEQUENCE</scope>
</reference>
<evidence type="ECO:0000313" key="1">
    <source>
        <dbReference type="EMBL" id="CAF5197014.1"/>
    </source>
</evidence>
<gene>
    <name evidence="1" type="ORF">SMN809_LOCUS74363</name>
</gene>
<feature type="non-terminal residue" evidence="1">
    <location>
        <position position="1"/>
    </location>
</feature>
<dbReference type="Proteomes" id="UP000676336">
    <property type="component" value="Unassembled WGS sequence"/>
</dbReference>
<dbReference type="Pfam" id="PF00400">
    <property type="entry name" value="WD40"/>
    <property type="match status" value="1"/>
</dbReference>
<sequence>MATIGTPIDKLNIGSVAYSICFHSRLKQVIFGIPEGIQFHSYELNNVTGQIINSIPLYIICEHEDITTGVLMLDKLYSVGFDGKLIIYDCPFGSSPSVSKKLDQAHDAGITCLIAQKNSLDNNEWLMTGSFDKSAKVWSLDGKLIFKFVDFTQPVTGLTYVHATKTVWIAAGNSFAHVYDPKNGENVSSFI</sequence>
<accession>A0A8S3IAF9</accession>
<evidence type="ECO:0000313" key="2">
    <source>
        <dbReference type="Proteomes" id="UP000676336"/>
    </source>
</evidence>
<dbReference type="SMART" id="SM00320">
    <property type="entry name" value="WD40"/>
    <property type="match status" value="3"/>
</dbReference>
<name>A0A8S3IAF9_9BILA</name>